<dbReference type="InterPro" id="IPR000719">
    <property type="entry name" value="Prot_kinase_dom"/>
</dbReference>
<reference evidence="2 3" key="1">
    <citation type="journal article" date="2019" name="Sci. Rep.">
        <title>Nanopore sequencing improves the draft genome of the human pathogenic amoeba Naegleria fowleri.</title>
        <authorList>
            <person name="Liechti N."/>
            <person name="Schurch N."/>
            <person name="Bruggmann R."/>
            <person name="Wittwer M."/>
        </authorList>
    </citation>
    <scope>NUCLEOTIDE SEQUENCE [LARGE SCALE GENOMIC DNA]</scope>
    <source>
        <strain evidence="2 3">ATCC 30894</strain>
    </source>
</reference>
<evidence type="ECO:0000259" key="1">
    <source>
        <dbReference type="PROSITE" id="PS50011"/>
    </source>
</evidence>
<dbReference type="SMART" id="SM00220">
    <property type="entry name" value="S_TKc"/>
    <property type="match status" value="1"/>
</dbReference>
<dbReference type="PROSITE" id="PS50011">
    <property type="entry name" value="PROTEIN_KINASE_DOM"/>
    <property type="match status" value="1"/>
</dbReference>
<feature type="domain" description="Protein kinase" evidence="1">
    <location>
        <begin position="62"/>
        <end position="340"/>
    </location>
</feature>
<dbReference type="EMBL" id="VFQX01000037">
    <property type="protein sequence ID" value="KAF0976671.1"/>
    <property type="molecule type" value="Genomic_DNA"/>
</dbReference>
<dbReference type="VEuPathDB" id="AmoebaDB:FDP41_004570"/>
<dbReference type="Proteomes" id="UP000444721">
    <property type="component" value="Unassembled WGS sequence"/>
</dbReference>
<dbReference type="InterPro" id="IPR008271">
    <property type="entry name" value="Ser/Thr_kinase_AS"/>
</dbReference>
<dbReference type="GeneID" id="68111788"/>
<dbReference type="AlphaFoldDB" id="A0A6A5BQX9"/>
<protein>
    <recommendedName>
        <fullName evidence="1">Protein kinase domain-containing protein</fullName>
    </recommendedName>
</protein>
<dbReference type="PANTHER" id="PTHR44167">
    <property type="entry name" value="OVARIAN-SPECIFIC SERINE/THREONINE-PROTEIN KINASE LOK-RELATED"/>
    <property type="match status" value="1"/>
</dbReference>
<name>A0A6A5BQX9_NAEFO</name>
<dbReference type="Pfam" id="PF00069">
    <property type="entry name" value="Pkinase"/>
    <property type="match status" value="1"/>
</dbReference>
<dbReference type="GO" id="GO:0005634">
    <property type="term" value="C:nucleus"/>
    <property type="evidence" value="ECO:0007669"/>
    <property type="project" value="TreeGrafter"/>
</dbReference>
<dbReference type="GO" id="GO:0044773">
    <property type="term" value="P:mitotic DNA damage checkpoint signaling"/>
    <property type="evidence" value="ECO:0007669"/>
    <property type="project" value="TreeGrafter"/>
</dbReference>
<dbReference type="VEuPathDB" id="AmoebaDB:NfTy_082580"/>
<evidence type="ECO:0000313" key="2">
    <source>
        <dbReference type="EMBL" id="KAF0976671.1"/>
    </source>
</evidence>
<dbReference type="GO" id="GO:0004674">
    <property type="term" value="F:protein serine/threonine kinase activity"/>
    <property type="evidence" value="ECO:0007669"/>
    <property type="project" value="TreeGrafter"/>
</dbReference>
<gene>
    <name evidence="2" type="ORF">FDP41_004570</name>
</gene>
<dbReference type="OrthoDB" id="10252171at2759"/>
<organism evidence="2 3">
    <name type="scientific">Naegleria fowleri</name>
    <name type="common">Brain eating amoeba</name>
    <dbReference type="NCBI Taxonomy" id="5763"/>
    <lineage>
        <taxon>Eukaryota</taxon>
        <taxon>Discoba</taxon>
        <taxon>Heterolobosea</taxon>
        <taxon>Tetramitia</taxon>
        <taxon>Eutetramitia</taxon>
        <taxon>Vahlkampfiidae</taxon>
        <taxon>Naegleria</taxon>
    </lineage>
</organism>
<dbReference type="InterPro" id="IPR011009">
    <property type="entry name" value="Kinase-like_dom_sf"/>
</dbReference>
<sequence>MGNSANRPASLAVKIATSTSNEYNPAKCIMADEEYDDEAVEPGQMIDCKDQLLKSGSVIESYRVDKLIGKGTYSQVYKCEKKVHNTSQSSTTSATLATEKTFSIKCCYARNEADWRLILSEVGAMKNLQHDNILKFYEYFEINKEVHTSEDPMVAIVMEYCNNGSIGDFIKRNRHITADLLQMLDWIVQAIHGIGYCHKMNVVHRDIKPHNILLHAPHENGRTVVKLCDFGLSSLVKDKTETLKTFCGSPIYAAPEINRLSYSFSVDVYSLGVTALELLCRLNSCEFQNRIYNKSRDCTCLEKLISELPLKSLQKIIKLMTSYDEKERITSEELIKHPIVKAFEAVISISRGILNTTYFEAADREFIETIFELLDFYKEDIPKIEILFQAIVQLFQFKPDKCLEVVQSQMSQIGSEFLFIEGVSLESKSSIFFILISIGSWLCSYHESLDNKSRSVNHSNSSSQLTKKSRSTTLYNVFSAISEHSPGNDDEEDELKRNVLVLISNIKQFILEFANYAGENYQITILSYLVQSLMMDTANRSPPPLNTSPQSNGSKNNVGSLFTIDDKSFVFLMIREMVIQFDICRQAVILKNKPQVSPPTTSNLTCDQYAANRIYSSSFETSPLQTLPKSCSSDDLSRDSSTELREAFLRAVHQRLLSSQCW</sequence>
<accession>A0A6A5BQX9</accession>
<dbReference type="SUPFAM" id="SSF56112">
    <property type="entry name" value="Protein kinase-like (PK-like)"/>
    <property type="match status" value="1"/>
</dbReference>
<dbReference type="Gene3D" id="1.10.510.10">
    <property type="entry name" value="Transferase(Phosphotransferase) domain 1"/>
    <property type="match status" value="1"/>
</dbReference>
<dbReference type="PROSITE" id="PS00108">
    <property type="entry name" value="PROTEIN_KINASE_ST"/>
    <property type="match status" value="1"/>
</dbReference>
<dbReference type="GO" id="GO:0005524">
    <property type="term" value="F:ATP binding"/>
    <property type="evidence" value="ECO:0007669"/>
    <property type="project" value="InterPro"/>
</dbReference>
<evidence type="ECO:0000313" key="3">
    <source>
        <dbReference type="Proteomes" id="UP000444721"/>
    </source>
</evidence>
<dbReference type="RefSeq" id="XP_044561384.1">
    <property type="nucleotide sequence ID" value="XM_044707999.1"/>
</dbReference>
<keyword evidence="3" id="KW-1185">Reference proteome</keyword>
<comment type="caution">
    <text evidence="2">The sequence shown here is derived from an EMBL/GenBank/DDBJ whole genome shotgun (WGS) entry which is preliminary data.</text>
</comment>
<dbReference type="PANTHER" id="PTHR44167:SF30">
    <property type="entry name" value="PHOSPHORYLASE KINASE"/>
    <property type="match status" value="1"/>
</dbReference>
<dbReference type="VEuPathDB" id="AmoebaDB:NF0114680"/>
<proteinExistence type="predicted"/>